<organism evidence="1 2">
    <name type="scientific">Caerostris extrusa</name>
    <name type="common">Bark spider</name>
    <name type="synonym">Caerostris bankana</name>
    <dbReference type="NCBI Taxonomy" id="172846"/>
    <lineage>
        <taxon>Eukaryota</taxon>
        <taxon>Metazoa</taxon>
        <taxon>Ecdysozoa</taxon>
        <taxon>Arthropoda</taxon>
        <taxon>Chelicerata</taxon>
        <taxon>Arachnida</taxon>
        <taxon>Araneae</taxon>
        <taxon>Araneomorphae</taxon>
        <taxon>Entelegynae</taxon>
        <taxon>Araneoidea</taxon>
        <taxon>Araneidae</taxon>
        <taxon>Caerostris</taxon>
    </lineage>
</organism>
<proteinExistence type="predicted"/>
<dbReference type="Proteomes" id="UP001054945">
    <property type="component" value="Unassembled WGS sequence"/>
</dbReference>
<evidence type="ECO:0000313" key="1">
    <source>
        <dbReference type="EMBL" id="GIY56871.1"/>
    </source>
</evidence>
<name>A0AAV4UGL1_CAEEX</name>
<dbReference type="AlphaFoldDB" id="A0AAV4UGL1"/>
<gene>
    <name evidence="1" type="ORF">CEXT_336471</name>
</gene>
<accession>A0AAV4UGL1</accession>
<dbReference type="EMBL" id="BPLR01012821">
    <property type="protein sequence ID" value="GIY56871.1"/>
    <property type="molecule type" value="Genomic_DNA"/>
</dbReference>
<protein>
    <submittedName>
        <fullName evidence="1">Uncharacterized protein</fullName>
    </submittedName>
</protein>
<reference evidence="1 2" key="1">
    <citation type="submission" date="2021-06" db="EMBL/GenBank/DDBJ databases">
        <title>Caerostris extrusa draft genome.</title>
        <authorList>
            <person name="Kono N."/>
            <person name="Arakawa K."/>
        </authorList>
    </citation>
    <scope>NUCLEOTIDE SEQUENCE [LARGE SCALE GENOMIC DNA]</scope>
</reference>
<evidence type="ECO:0000313" key="2">
    <source>
        <dbReference type="Proteomes" id="UP001054945"/>
    </source>
</evidence>
<comment type="caution">
    <text evidence="1">The sequence shown here is derived from an EMBL/GenBank/DDBJ whole genome shotgun (WGS) entry which is preliminary data.</text>
</comment>
<keyword evidence="2" id="KW-1185">Reference proteome</keyword>
<sequence>MHGRGEIVYTVALAEPLLGLNLIHNLLTCFIPDHLQSYAKYLLTTSCVLLAPLLSTPVSLFSCVYDLYPHSCTSCIITLHILLTP</sequence>